<accession>A0A5B7D3K0</accession>
<evidence type="ECO:0000313" key="1">
    <source>
        <dbReference type="EMBL" id="MPC16078.1"/>
    </source>
</evidence>
<dbReference type="Proteomes" id="UP000324222">
    <property type="component" value="Unassembled WGS sequence"/>
</dbReference>
<protein>
    <submittedName>
        <fullName evidence="1">Uncharacterized protein</fullName>
    </submittedName>
</protein>
<dbReference type="AlphaFoldDB" id="A0A5B7D3K0"/>
<gene>
    <name evidence="1" type="ORF">E2C01_008890</name>
</gene>
<name>A0A5B7D3K0_PORTR</name>
<evidence type="ECO:0000313" key="2">
    <source>
        <dbReference type="Proteomes" id="UP000324222"/>
    </source>
</evidence>
<dbReference type="EMBL" id="VSRR010000476">
    <property type="protein sequence ID" value="MPC16078.1"/>
    <property type="molecule type" value="Genomic_DNA"/>
</dbReference>
<organism evidence="1 2">
    <name type="scientific">Portunus trituberculatus</name>
    <name type="common">Swimming crab</name>
    <name type="synonym">Neptunus trituberculatus</name>
    <dbReference type="NCBI Taxonomy" id="210409"/>
    <lineage>
        <taxon>Eukaryota</taxon>
        <taxon>Metazoa</taxon>
        <taxon>Ecdysozoa</taxon>
        <taxon>Arthropoda</taxon>
        <taxon>Crustacea</taxon>
        <taxon>Multicrustacea</taxon>
        <taxon>Malacostraca</taxon>
        <taxon>Eumalacostraca</taxon>
        <taxon>Eucarida</taxon>
        <taxon>Decapoda</taxon>
        <taxon>Pleocyemata</taxon>
        <taxon>Brachyura</taxon>
        <taxon>Eubrachyura</taxon>
        <taxon>Portunoidea</taxon>
        <taxon>Portunidae</taxon>
        <taxon>Portuninae</taxon>
        <taxon>Portunus</taxon>
    </lineage>
</organism>
<keyword evidence="2" id="KW-1185">Reference proteome</keyword>
<comment type="caution">
    <text evidence="1">The sequence shown here is derived from an EMBL/GenBank/DDBJ whole genome shotgun (WGS) entry which is preliminary data.</text>
</comment>
<reference evidence="1 2" key="1">
    <citation type="submission" date="2019-05" db="EMBL/GenBank/DDBJ databases">
        <title>Another draft genome of Portunus trituberculatus and its Hox gene families provides insights of decapod evolution.</title>
        <authorList>
            <person name="Jeong J.-H."/>
            <person name="Song I."/>
            <person name="Kim S."/>
            <person name="Choi T."/>
            <person name="Kim D."/>
            <person name="Ryu S."/>
            <person name="Kim W."/>
        </authorList>
    </citation>
    <scope>NUCLEOTIDE SEQUENCE [LARGE SCALE GENOMIC DNA]</scope>
    <source>
        <tissue evidence="1">Muscle</tissue>
    </source>
</reference>
<proteinExistence type="predicted"/>
<sequence length="117" mass="13329">MESSILSTHVCCCGCATLRSDPEFTDQTEKEDSLTDALGLTEDSYCVSIPEPPPGMQVTRLPQTTRNYHKSRLWRLTGNESWSVNLWRDKTLGHASRHLHFGSKLSRHRSRGTQIRE</sequence>